<dbReference type="EMBL" id="CAAALY010256106">
    <property type="protein sequence ID" value="VEL37840.1"/>
    <property type="molecule type" value="Genomic_DNA"/>
</dbReference>
<reference evidence="1" key="1">
    <citation type="submission" date="2018-11" db="EMBL/GenBank/DDBJ databases">
        <authorList>
            <consortium name="Pathogen Informatics"/>
        </authorList>
    </citation>
    <scope>NUCLEOTIDE SEQUENCE</scope>
</reference>
<comment type="caution">
    <text evidence="1">The sequence shown here is derived from an EMBL/GenBank/DDBJ whole genome shotgun (WGS) entry which is preliminary data.</text>
</comment>
<organism evidence="1 2">
    <name type="scientific">Protopolystoma xenopodis</name>
    <dbReference type="NCBI Taxonomy" id="117903"/>
    <lineage>
        <taxon>Eukaryota</taxon>
        <taxon>Metazoa</taxon>
        <taxon>Spiralia</taxon>
        <taxon>Lophotrochozoa</taxon>
        <taxon>Platyhelminthes</taxon>
        <taxon>Monogenea</taxon>
        <taxon>Polyopisthocotylea</taxon>
        <taxon>Polystomatidea</taxon>
        <taxon>Polystomatidae</taxon>
        <taxon>Protopolystoma</taxon>
    </lineage>
</organism>
<name>A0A448XJ15_9PLAT</name>
<dbReference type="Proteomes" id="UP000784294">
    <property type="component" value="Unassembled WGS sequence"/>
</dbReference>
<dbReference type="AlphaFoldDB" id="A0A448XJ15"/>
<proteinExistence type="predicted"/>
<evidence type="ECO:0000313" key="1">
    <source>
        <dbReference type="EMBL" id="VEL37840.1"/>
    </source>
</evidence>
<evidence type="ECO:0000313" key="2">
    <source>
        <dbReference type="Proteomes" id="UP000784294"/>
    </source>
</evidence>
<protein>
    <submittedName>
        <fullName evidence="1">Uncharacterized protein</fullName>
    </submittedName>
</protein>
<gene>
    <name evidence="1" type="ORF">PXEA_LOCUS31280</name>
</gene>
<keyword evidence="2" id="KW-1185">Reference proteome</keyword>
<accession>A0A448XJ15</accession>
<sequence>MFLFIPEAEYVVSTLTFQESSHKPVIKRPHLVDNITANTPVPDTVCPSVWSISVNNKRTNAGQPCPQFEAYTTLASSSGPV</sequence>